<dbReference type="AlphaFoldDB" id="A0A382SBM8"/>
<organism evidence="2">
    <name type="scientific">marine metagenome</name>
    <dbReference type="NCBI Taxonomy" id="408172"/>
    <lineage>
        <taxon>unclassified sequences</taxon>
        <taxon>metagenomes</taxon>
        <taxon>ecological metagenomes</taxon>
    </lineage>
</organism>
<accession>A0A382SBM8</accession>
<feature type="compositionally biased region" description="Polar residues" evidence="1">
    <location>
        <begin position="95"/>
        <end position="119"/>
    </location>
</feature>
<gene>
    <name evidence="2" type="ORF">METZ01_LOCUS359826</name>
</gene>
<protein>
    <recommendedName>
        <fullName evidence="3">Bacteriophage lambda Replication protein O N-terminal domain-containing protein</fullName>
    </recommendedName>
</protein>
<evidence type="ECO:0008006" key="3">
    <source>
        <dbReference type="Google" id="ProtNLM"/>
    </source>
</evidence>
<reference evidence="2" key="1">
    <citation type="submission" date="2018-05" db="EMBL/GenBank/DDBJ databases">
        <authorList>
            <person name="Lanie J.A."/>
            <person name="Ng W.-L."/>
            <person name="Kazmierczak K.M."/>
            <person name="Andrzejewski T.M."/>
            <person name="Davidsen T.M."/>
            <person name="Wayne K.J."/>
            <person name="Tettelin H."/>
            <person name="Glass J.I."/>
            <person name="Rusch D."/>
            <person name="Podicherti R."/>
            <person name="Tsui H.-C.T."/>
            <person name="Winkler M.E."/>
        </authorList>
    </citation>
    <scope>NUCLEOTIDE SEQUENCE</scope>
</reference>
<name>A0A382SBM8_9ZZZZ</name>
<feature type="compositionally biased region" description="Basic and acidic residues" evidence="1">
    <location>
        <begin position="120"/>
        <end position="140"/>
    </location>
</feature>
<dbReference type="EMBL" id="UINC01127689">
    <property type="protein sequence ID" value="SVD06972.1"/>
    <property type="molecule type" value="Genomic_DNA"/>
</dbReference>
<proteinExistence type="predicted"/>
<evidence type="ECO:0000256" key="1">
    <source>
        <dbReference type="SAM" id="MobiDB-lite"/>
    </source>
</evidence>
<feature type="region of interest" description="Disordered" evidence="1">
    <location>
        <begin position="95"/>
        <end position="140"/>
    </location>
</feature>
<sequence>MIDPKFWSDDRMMVLTPRHRLLFIGIWNFSDDSGIHKNNNTVLKAEIFPCDDISINEVGELKQGLIDAGLIIEFEDKDNKLFYVKNWSIYQKINRPQPSNYSLPDNSLSNHGTFTPNRIEQNRIEEKRKSTLSKEELSEF</sequence>
<feature type="non-terminal residue" evidence="2">
    <location>
        <position position="140"/>
    </location>
</feature>
<evidence type="ECO:0000313" key="2">
    <source>
        <dbReference type="EMBL" id="SVD06972.1"/>
    </source>
</evidence>